<dbReference type="Proteomes" id="UP000319829">
    <property type="component" value="Unassembled WGS sequence"/>
</dbReference>
<reference evidence="13 14" key="1">
    <citation type="journal article" date="2019" name="Nat. Microbiol.">
        <title>Mediterranean grassland soil C-N compound turnover is dependent on rainfall and depth, and is mediated by genomically divergent microorganisms.</title>
        <authorList>
            <person name="Diamond S."/>
            <person name="Andeer P.F."/>
            <person name="Li Z."/>
            <person name="Crits-Christoph A."/>
            <person name="Burstein D."/>
            <person name="Anantharaman K."/>
            <person name="Lane K.R."/>
            <person name="Thomas B.C."/>
            <person name="Pan C."/>
            <person name="Northen T.R."/>
            <person name="Banfield J.F."/>
        </authorList>
    </citation>
    <scope>NUCLEOTIDE SEQUENCE [LARGE SCALE GENOMIC DNA]</scope>
    <source>
        <strain evidence="11">WS_4</strain>
        <strain evidence="12">WS_7</strain>
    </source>
</reference>
<dbReference type="InterPro" id="IPR036192">
    <property type="entry name" value="Cell_div_ZapA-like_sf"/>
</dbReference>
<dbReference type="GO" id="GO:0030428">
    <property type="term" value="C:cell septum"/>
    <property type="evidence" value="ECO:0007669"/>
    <property type="project" value="TreeGrafter"/>
</dbReference>
<feature type="region of interest" description="Disordered" evidence="10">
    <location>
        <begin position="26"/>
        <end position="49"/>
    </location>
</feature>
<comment type="subcellular location">
    <subcellularLocation>
        <location evidence="1">Cytoplasm</location>
    </subcellularLocation>
</comment>
<dbReference type="GO" id="GO:0000917">
    <property type="term" value="P:division septum assembly"/>
    <property type="evidence" value="ECO:0007669"/>
    <property type="project" value="UniProtKB-KW"/>
</dbReference>
<evidence type="ECO:0000256" key="3">
    <source>
        <dbReference type="ARBA" id="ARBA00022490"/>
    </source>
</evidence>
<dbReference type="GO" id="GO:0043093">
    <property type="term" value="P:FtsZ-dependent cytokinesis"/>
    <property type="evidence" value="ECO:0007669"/>
    <property type="project" value="TreeGrafter"/>
</dbReference>
<keyword evidence="5" id="KW-0717">Septation</keyword>
<comment type="function">
    <text evidence="7">Activator of cell division through the inhibition of FtsZ GTPase activity, therefore promoting FtsZ assembly into bundles of protofilaments necessary for the formation of the division Z ring. It is recruited early at mid-cell but it is not essential for cell division.</text>
</comment>
<proteinExistence type="predicted"/>
<dbReference type="SUPFAM" id="SSF102829">
    <property type="entry name" value="Cell division protein ZapA-like"/>
    <property type="match status" value="1"/>
</dbReference>
<gene>
    <name evidence="11" type="ORF">E6K74_01785</name>
    <name evidence="12" type="ORF">E6K77_02215</name>
</gene>
<keyword evidence="4 11" id="KW-0132">Cell division</keyword>
<dbReference type="PANTHER" id="PTHR34981:SF1">
    <property type="entry name" value="CELL DIVISION PROTEIN ZAPA"/>
    <property type="match status" value="1"/>
</dbReference>
<comment type="subunit">
    <text evidence="8">Homodimer. Interacts with FtsZ.</text>
</comment>
<name>A0A538SX08_UNCEI</name>
<evidence type="ECO:0000256" key="6">
    <source>
        <dbReference type="ARBA" id="ARBA00023306"/>
    </source>
</evidence>
<dbReference type="EMBL" id="VBOX01000015">
    <property type="protein sequence ID" value="TMQ65785.1"/>
    <property type="molecule type" value="Genomic_DNA"/>
</dbReference>
<keyword evidence="6" id="KW-0131">Cell cycle</keyword>
<dbReference type="AlphaFoldDB" id="A0A538SX08"/>
<dbReference type="InterPro" id="IPR007838">
    <property type="entry name" value="Cell_div_ZapA-like"/>
</dbReference>
<dbReference type="Pfam" id="PF05164">
    <property type="entry name" value="ZapA"/>
    <property type="match status" value="1"/>
</dbReference>
<evidence type="ECO:0000313" key="12">
    <source>
        <dbReference type="EMBL" id="TMQ65785.1"/>
    </source>
</evidence>
<evidence type="ECO:0000313" key="13">
    <source>
        <dbReference type="Proteomes" id="UP000317366"/>
    </source>
</evidence>
<sequence length="147" mass="16626">MSGERSPDAWRRCWSSFRFWRRRYTPRYQSGPGASRPGPSPNQRSEGIAMATEPDMLSVTIFGSEYKIKGADPEYIGEVAAYVDAKMRELDRRLSSGSPARIAILTSLNIADELFRERMEKDRLMTDLKGKARTLGSALDACLREET</sequence>
<evidence type="ECO:0000256" key="9">
    <source>
        <dbReference type="ARBA" id="ARBA00033158"/>
    </source>
</evidence>
<organism evidence="11 14">
    <name type="scientific">Eiseniibacteriota bacterium</name>
    <dbReference type="NCBI Taxonomy" id="2212470"/>
    <lineage>
        <taxon>Bacteria</taxon>
        <taxon>Candidatus Eiseniibacteriota</taxon>
    </lineage>
</organism>
<evidence type="ECO:0000256" key="10">
    <source>
        <dbReference type="SAM" id="MobiDB-lite"/>
    </source>
</evidence>
<dbReference type="GO" id="GO:0032153">
    <property type="term" value="C:cell division site"/>
    <property type="evidence" value="ECO:0007669"/>
    <property type="project" value="TreeGrafter"/>
</dbReference>
<dbReference type="GO" id="GO:0005829">
    <property type="term" value="C:cytosol"/>
    <property type="evidence" value="ECO:0007669"/>
    <property type="project" value="TreeGrafter"/>
</dbReference>
<dbReference type="EMBL" id="VBOU01000011">
    <property type="protein sequence ID" value="TMQ55891.1"/>
    <property type="molecule type" value="Genomic_DNA"/>
</dbReference>
<evidence type="ECO:0000256" key="7">
    <source>
        <dbReference type="ARBA" id="ARBA00024910"/>
    </source>
</evidence>
<evidence type="ECO:0000256" key="1">
    <source>
        <dbReference type="ARBA" id="ARBA00004496"/>
    </source>
</evidence>
<evidence type="ECO:0000256" key="2">
    <source>
        <dbReference type="ARBA" id="ARBA00015195"/>
    </source>
</evidence>
<protein>
    <recommendedName>
        <fullName evidence="2">Cell division protein ZapA</fullName>
    </recommendedName>
    <alternativeName>
        <fullName evidence="9">Z ring-associated protein ZapA</fullName>
    </alternativeName>
</protein>
<dbReference type="PANTHER" id="PTHR34981">
    <property type="entry name" value="CELL DIVISION PROTEIN ZAPA"/>
    <property type="match status" value="1"/>
</dbReference>
<evidence type="ECO:0000256" key="4">
    <source>
        <dbReference type="ARBA" id="ARBA00022618"/>
    </source>
</evidence>
<evidence type="ECO:0000313" key="14">
    <source>
        <dbReference type="Proteomes" id="UP000319829"/>
    </source>
</evidence>
<dbReference type="Proteomes" id="UP000317366">
    <property type="component" value="Unassembled WGS sequence"/>
</dbReference>
<dbReference type="InterPro" id="IPR053712">
    <property type="entry name" value="Bac_CellDiv_Activator"/>
</dbReference>
<evidence type="ECO:0000313" key="11">
    <source>
        <dbReference type="EMBL" id="TMQ55891.1"/>
    </source>
</evidence>
<dbReference type="GO" id="GO:0000921">
    <property type="term" value="P:septin ring assembly"/>
    <property type="evidence" value="ECO:0007669"/>
    <property type="project" value="TreeGrafter"/>
</dbReference>
<evidence type="ECO:0000256" key="5">
    <source>
        <dbReference type="ARBA" id="ARBA00023210"/>
    </source>
</evidence>
<comment type="caution">
    <text evidence="11">The sequence shown here is derived from an EMBL/GenBank/DDBJ whole genome shotgun (WGS) entry which is preliminary data.</text>
</comment>
<dbReference type="Gene3D" id="6.10.250.790">
    <property type="match status" value="1"/>
</dbReference>
<keyword evidence="3" id="KW-0963">Cytoplasm</keyword>
<accession>A0A538SX08</accession>
<evidence type="ECO:0000256" key="8">
    <source>
        <dbReference type="ARBA" id="ARBA00026068"/>
    </source>
</evidence>